<dbReference type="PANTHER" id="PTHR33406">
    <property type="entry name" value="MEMBRANE PROTEIN MJ1562-RELATED"/>
    <property type="match status" value="1"/>
</dbReference>
<feature type="transmembrane region" description="Helical" evidence="6">
    <location>
        <begin position="12"/>
        <end position="34"/>
    </location>
</feature>
<feature type="domain" description="Membrane transport protein MMPL" evidence="7">
    <location>
        <begin position="653"/>
        <end position="807"/>
    </location>
</feature>
<evidence type="ECO:0000256" key="3">
    <source>
        <dbReference type="ARBA" id="ARBA00022692"/>
    </source>
</evidence>
<feature type="transmembrane region" description="Helical" evidence="6">
    <location>
        <begin position="752"/>
        <end position="769"/>
    </location>
</feature>
<dbReference type="GO" id="GO:0005886">
    <property type="term" value="C:plasma membrane"/>
    <property type="evidence" value="ECO:0007669"/>
    <property type="project" value="UniProtKB-SubCell"/>
</dbReference>
<gene>
    <name evidence="8" type="ORF">PRLR5076_26460</name>
</gene>
<dbReference type="GeneID" id="72466163"/>
<dbReference type="InterPro" id="IPR004869">
    <property type="entry name" value="MMPL_dom"/>
</dbReference>
<feature type="domain" description="Membrane transport protein MMPL" evidence="7">
    <location>
        <begin position="199"/>
        <end position="412"/>
    </location>
</feature>
<name>A0A9R1CC39_9BACT</name>
<feature type="transmembrane region" description="Helical" evidence="6">
    <location>
        <begin position="695"/>
        <end position="720"/>
    </location>
</feature>
<dbReference type="EMBL" id="BPUB01000002">
    <property type="protein sequence ID" value="GJG59795.1"/>
    <property type="molecule type" value="Genomic_DNA"/>
</dbReference>
<protein>
    <recommendedName>
        <fullName evidence="7">Membrane transport protein MMPL domain-containing protein</fullName>
    </recommendedName>
</protein>
<evidence type="ECO:0000313" key="8">
    <source>
        <dbReference type="EMBL" id="GJG59795.1"/>
    </source>
</evidence>
<evidence type="ECO:0000256" key="1">
    <source>
        <dbReference type="ARBA" id="ARBA00004651"/>
    </source>
</evidence>
<accession>A0A9R1CC39</accession>
<evidence type="ECO:0000256" key="5">
    <source>
        <dbReference type="ARBA" id="ARBA00023136"/>
    </source>
</evidence>
<evidence type="ECO:0000256" key="4">
    <source>
        <dbReference type="ARBA" id="ARBA00022989"/>
    </source>
</evidence>
<dbReference type="Gene3D" id="1.20.1640.10">
    <property type="entry name" value="Multidrug efflux transporter AcrB transmembrane domain"/>
    <property type="match status" value="2"/>
</dbReference>
<evidence type="ECO:0000256" key="2">
    <source>
        <dbReference type="ARBA" id="ARBA00022475"/>
    </source>
</evidence>
<proteinExistence type="predicted"/>
<dbReference type="InterPro" id="IPR050545">
    <property type="entry name" value="Mycobact_MmpL"/>
</dbReference>
<feature type="transmembrane region" description="Helical" evidence="6">
    <location>
        <begin position="432"/>
        <end position="449"/>
    </location>
</feature>
<feature type="transmembrane region" description="Helical" evidence="6">
    <location>
        <begin position="292"/>
        <end position="310"/>
    </location>
</feature>
<sequence>MKRLILILYDTFHAHRGLMFTVLAVVTVVLGVLIHRISYKEDITDFLPLSGNDQEAMRMYQGLSGANRIIAIVGAKGAKSPDADRLCDAADAFVTSIDGEKLKATYTIDLDKMSDVAAFVYRNIPYFLTDADYHRMDSLLRTHDYVGSQLNNDMEMLMFPSGSMLSDNIGRDPLNLFTPVVERLSNGAQSLNYELYNGHIFTPDMKNAVVIIESPYGSSETDRNGQLIERLTDCSGKVEKQFPGVSIRFTGGPVIAVDNAGQIKSDTILSVSIAIVLILVLLAVAFRNVRNIGLIAVTIIWGWVFALGCLSIVHSTISLIVLGVSSIIIGIAVNYPLHLVAHLNHTPDMRQALREIVEPLLVGNITTIGAFLCLVPLKSVALRDLGLFAAFLLIGTILFVFAFLPHFVRVSAEPRTGWLTRLGNVQLENKRWIVVVTAVLTLIFGVLSLNTKFDSDISHINYLTKEQKSNLSYLSSLLRSNPKEKTVYAVADGRSADEALAANEKMQTALAGISRDKAVTGVHSPAQFLPSKAEQHRRLAMWNSFVDRYGKTIRDNLESAGASLGFGSGSFSDFYAILSKKYTVENIAHFAPLTDGPLRQNYYYDKSSGTYNIITPVTVRADRAGDVAAHLDKSLPCGYSFEIGALNKGIANSLSDNFNYIGWACGLIVFFFLWLSFGNIELAALSFLPMAVSWLWILGLMSLFGIQFNIINIILATFIFGQGDDYTIFITEGCQYEYAYGRKMLASYKNSIVISAIIMFIGMGVLVIARHPALRSLGEVTVVGMFSVVLMAYLLPPFIFKWITRKNGSLRRRPLTVRSLLMPRRYPDSCEAGRTHDYYARYVMDCYYYCGADIVRTVKTALRNHTATAVPSPNGTITVDGESYGAVALVEALMHPKATVIARTLDADDADVCRNVACRIAGNIRIESK</sequence>
<dbReference type="SUPFAM" id="SSF82866">
    <property type="entry name" value="Multidrug efflux transporter AcrB transmembrane domain"/>
    <property type="match status" value="2"/>
</dbReference>
<keyword evidence="2" id="KW-1003">Cell membrane</keyword>
<evidence type="ECO:0000313" key="9">
    <source>
        <dbReference type="Proteomes" id="UP000825483"/>
    </source>
</evidence>
<feature type="transmembrane region" description="Helical" evidence="6">
    <location>
        <begin position="317"/>
        <end position="336"/>
    </location>
</feature>
<comment type="caution">
    <text evidence="8">The sequence shown here is derived from an EMBL/GenBank/DDBJ whole genome shotgun (WGS) entry which is preliminary data.</text>
</comment>
<dbReference type="RefSeq" id="WP_223928578.1">
    <property type="nucleotide sequence ID" value="NZ_BPTU01000002.1"/>
</dbReference>
<feature type="transmembrane region" description="Helical" evidence="6">
    <location>
        <begin position="658"/>
        <end position="675"/>
    </location>
</feature>
<keyword evidence="4 6" id="KW-1133">Transmembrane helix</keyword>
<evidence type="ECO:0000259" key="7">
    <source>
        <dbReference type="Pfam" id="PF03176"/>
    </source>
</evidence>
<feature type="transmembrane region" description="Helical" evidence="6">
    <location>
        <begin position="781"/>
        <end position="803"/>
    </location>
</feature>
<dbReference type="AlphaFoldDB" id="A0A9R1CC39"/>
<feature type="transmembrane region" description="Helical" evidence="6">
    <location>
        <begin position="268"/>
        <end position="286"/>
    </location>
</feature>
<comment type="subcellular location">
    <subcellularLocation>
        <location evidence="1">Cell membrane</location>
        <topology evidence="1">Multi-pass membrane protein</topology>
    </subcellularLocation>
</comment>
<dbReference type="PANTHER" id="PTHR33406:SF13">
    <property type="entry name" value="MEMBRANE PROTEIN YDFJ"/>
    <property type="match status" value="1"/>
</dbReference>
<feature type="transmembrane region" description="Helical" evidence="6">
    <location>
        <begin position="356"/>
        <end position="375"/>
    </location>
</feature>
<feature type="transmembrane region" description="Helical" evidence="6">
    <location>
        <begin position="387"/>
        <end position="412"/>
    </location>
</feature>
<reference evidence="8" key="1">
    <citation type="journal article" date="2022" name="Int. J. Syst. Evol. Microbiol.">
        <title>Prevotella lacticifex sp. nov., isolated from the rumen of cows.</title>
        <authorList>
            <person name="Shinkai T."/>
            <person name="Ikeyama N."/>
            <person name="Kumagai M."/>
            <person name="Ohmori H."/>
            <person name="Sakamoto M."/>
            <person name="Ohkuma M."/>
            <person name="Mitsumori M."/>
        </authorList>
    </citation>
    <scope>NUCLEOTIDE SEQUENCE</scope>
    <source>
        <strain evidence="8">R5076</strain>
    </source>
</reference>
<keyword evidence="5 6" id="KW-0472">Membrane</keyword>
<dbReference type="Pfam" id="PF03176">
    <property type="entry name" value="MMPL"/>
    <property type="match status" value="2"/>
</dbReference>
<keyword evidence="9" id="KW-1185">Reference proteome</keyword>
<keyword evidence="3 6" id="KW-0812">Transmembrane</keyword>
<organism evidence="8 9">
    <name type="scientific">Prevotella lacticifex</name>
    <dbReference type="NCBI Taxonomy" id="2854755"/>
    <lineage>
        <taxon>Bacteria</taxon>
        <taxon>Pseudomonadati</taxon>
        <taxon>Bacteroidota</taxon>
        <taxon>Bacteroidia</taxon>
        <taxon>Bacteroidales</taxon>
        <taxon>Prevotellaceae</taxon>
        <taxon>Prevotella</taxon>
    </lineage>
</organism>
<dbReference type="Proteomes" id="UP000825483">
    <property type="component" value="Unassembled WGS sequence"/>
</dbReference>
<evidence type="ECO:0000256" key="6">
    <source>
        <dbReference type="SAM" id="Phobius"/>
    </source>
</evidence>